<dbReference type="PANTHER" id="PTHR12953">
    <property type="entry name" value="MEMBRANE PROTEIN CH1 RELATED"/>
    <property type="match status" value="1"/>
</dbReference>
<evidence type="ECO:0000256" key="1">
    <source>
        <dbReference type="ARBA" id="ARBA00004115"/>
    </source>
</evidence>
<accession>A0A1G4JZL5</accession>
<dbReference type="PROSITE" id="PS51469">
    <property type="entry name" value="SUN"/>
    <property type="match status" value="1"/>
</dbReference>
<dbReference type="GO" id="GO:0034975">
    <property type="term" value="P:protein folding in endoplasmic reticulum"/>
    <property type="evidence" value="ECO:0007669"/>
    <property type="project" value="TreeGrafter"/>
</dbReference>
<reference evidence="14 15" key="1">
    <citation type="submission" date="2016-03" db="EMBL/GenBank/DDBJ databases">
        <authorList>
            <person name="Devillers H."/>
        </authorList>
    </citation>
    <scope>NUCLEOTIDE SEQUENCE [LARGE SCALE GENOMIC DNA]</scope>
    <source>
        <strain evidence="14">CBS 10888</strain>
    </source>
</reference>
<dbReference type="InterPro" id="IPR045120">
    <property type="entry name" value="Suco/Slp1-like"/>
</dbReference>
<evidence type="ECO:0000256" key="5">
    <source>
        <dbReference type="ARBA" id="ARBA00022989"/>
    </source>
</evidence>
<keyword evidence="3 12" id="KW-0732">Signal</keyword>
<evidence type="ECO:0000256" key="4">
    <source>
        <dbReference type="ARBA" id="ARBA00022824"/>
    </source>
</evidence>
<keyword evidence="15" id="KW-1185">Reference proteome</keyword>
<dbReference type="FunFam" id="2.60.120.260:FF:000099">
    <property type="entry name" value="Uncharacterized protein, isoform C"/>
    <property type="match status" value="1"/>
</dbReference>
<feature type="chain" id="PRO_5009236283" description="SUN-like protein 1" evidence="12">
    <location>
        <begin position="23"/>
        <end position="679"/>
    </location>
</feature>
<feature type="domain" description="SUN" evidence="13">
    <location>
        <begin position="178"/>
        <end position="349"/>
    </location>
</feature>
<feature type="compositionally biased region" description="Low complexity" evidence="11">
    <location>
        <begin position="647"/>
        <end position="660"/>
    </location>
</feature>
<evidence type="ECO:0000256" key="2">
    <source>
        <dbReference type="ARBA" id="ARBA00022692"/>
    </source>
</evidence>
<organism evidence="14 15">
    <name type="scientific">Lachancea dasiensis</name>
    <dbReference type="NCBI Taxonomy" id="1072105"/>
    <lineage>
        <taxon>Eukaryota</taxon>
        <taxon>Fungi</taxon>
        <taxon>Dikarya</taxon>
        <taxon>Ascomycota</taxon>
        <taxon>Saccharomycotina</taxon>
        <taxon>Saccharomycetes</taxon>
        <taxon>Saccharomycetales</taxon>
        <taxon>Saccharomycetaceae</taxon>
        <taxon>Lachancea</taxon>
    </lineage>
</organism>
<dbReference type="EMBL" id="LT598461">
    <property type="protein sequence ID" value="SCU96674.1"/>
    <property type="molecule type" value="Genomic_DNA"/>
</dbReference>
<dbReference type="PANTHER" id="PTHR12953:SF0">
    <property type="entry name" value="SUN DOMAIN-CONTAINING OSSIFICATION FACTOR"/>
    <property type="match status" value="1"/>
</dbReference>
<evidence type="ECO:0000313" key="15">
    <source>
        <dbReference type="Proteomes" id="UP000190274"/>
    </source>
</evidence>
<comment type="similarity">
    <text evidence="8">Belongs to the SLP1 family.</text>
</comment>
<evidence type="ECO:0000313" key="14">
    <source>
        <dbReference type="EMBL" id="SCU96674.1"/>
    </source>
</evidence>
<dbReference type="STRING" id="1266660.A0A1G4JZL5"/>
<evidence type="ECO:0000256" key="12">
    <source>
        <dbReference type="SAM" id="SignalP"/>
    </source>
</evidence>
<keyword evidence="6" id="KW-0472">Membrane</keyword>
<dbReference type="InterPro" id="IPR012919">
    <property type="entry name" value="SUN_dom"/>
</dbReference>
<feature type="signal peptide" evidence="12">
    <location>
        <begin position="1"/>
        <end position="22"/>
    </location>
</feature>
<dbReference type="AlphaFoldDB" id="A0A1G4JZL5"/>
<dbReference type="Proteomes" id="UP000190274">
    <property type="component" value="Chromosome H"/>
</dbReference>
<sequence length="679" mass="76402">MESFFWLFRAIAFLNIAACSESALTSPSFDVASDISATAETFNTNYFLPTGFNDSESRCSGIHNGTSRLPEEMTVAQKTDNLSGNLTLGETIIIDKDKYTVSSSSKLIPSSSLVQTIASSSTKIDSSEIDLNDTDPTFLSFDEWKKVKLDQESSRDSKLRAHATAREDLSFYRGDALGDDLEIDLGLFTSQKGALNEEPEGKLYLDKFNYASLDCAATIVKTNSEASGANAILHENKDKYLLTPCSAPMKFVVMELCQDILVEEIAIANYEFFSSTFKRLRFSVSDRFPPKSGWKVLGEFDANNTRNIQKFEISKSLIWARYLRIEVLSHYGSEFYCPISLVRVHGKTMIDDFKLDETNDIYSSRQEGSHAIKSEECVHDEQEGLSYDGKYLDTCEFPRFRPSHIMAGFPVLDFAGDQCPAILPHLEVDQFLKTLNQTSCESVRFQPLETPGSLPSSSAEESIFKTIIKRLSLLESNSTLSLRYIEEQSKLLSRAFSNLEKNQAKKFDTLVSALNQTILSNLGDIQVFSQQLRESSLKLLEEQRFSNEQFTADTLLRLEGVQKDAVFQQRLSYTMLFAFTTLLMYVLLTKEIYVDGNMEDDGWYLKSPPLKKAKEKLWKKAGMESMSNGPLIFEMNHEGSEHEYRSDLSASTSSTSLYDDFATGSNKQDERPASPVHTT</sequence>
<name>A0A1G4JZL5_9SACH</name>
<dbReference type="OrthoDB" id="266334at2759"/>
<evidence type="ECO:0000256" key="10">
    <source>
        <dbReference type="ARBA" id="ARBA00075366"/>
    </source>
</evidence>
<dbReference type="GO" id="GO:0005789">
    <property type="term" value="C:endoplasmic reticulum membrane"/>
    <property type="evidence" value="ECO:0007669"/>
    <property type="project" value="UniProtKB-SubCell"/>
</dbReference>
<proteinExistence type="inferred from homology"/>
<comment type="subunit">
    <text evidence="9">Interacts with EMP65.</text>
</comment>
<evidence type="ECO:0000256" key="8">
    <source>
        <dbReference type="ARBA" id="ARBA00061226"/>
    </source>
</evidence>
<gene>
    <name evidence="14" type="ORF">LADA_0H02146G</name>
</gene>
<evidence type="ECO:0000256" key="9">
    <source>
        <dbReference type="ARBA" id="ARBA00064635"/>
    </source>
</evidence>
<feature type="region of interest" description="Disordered" evidence="11">
    <location>
        <begin position="643"/>
        <end position="679"/>
    </location>
</feature>
<keyword evidence="2" id="KW-0812">Transmembrane</keyword>
<evidence type="ECO:0000256" key="7">
    <source>
        <dbReference type="ARBA" id="ARBA00023180"/>
    </source>
</evidence>
<keyword evidence="4" id="KW-0256">Endoplasmic reticulum</keyword>
<comment type="subcellular location">
    <subcellularLocation>
        <location evidence="1">Endoplasmic reticulum membrane</location>
        <topology evidence="1">Single-pass type I membrane protein</topology>
    </subcellularLocation>
</comment>
<evidence type="ECO:0000256" key="11">
    <source>
        <dbReference type="SAM" id="MobiDB-lite"/>
    </source>
</evidence>
<evidence type="ECO:0000256" key="6">
    <source>
        <dbReference type="ARBA" id="ARBA00023136"/>
    </source>
</evidence>
<dbReference type="Gene3D" id="2.60.120.260">
    <property type="entry name" value="Galactose-binding domain-like"/>
    <property type="match status" value="1"/>
</dbReference>
<evidence type="ECO:0000259" key="13">
    <source>
        <dbReference type="PROSITE" id="PS51469"/>
    </source>
</evidence>
<dbReference type="Pfam" id="PF07738">
    <property type="entry name" value="Sad1_UNC"/>
    <property type="match status" value="1"/>
</dbReference>
<keyword evidence="5" id="KW-1133">Transmembrane helix</keyword>
<keyword evidence="7" id="KW-0325">Glycoprotein</keyword>
<evidence type="ECO:0000256" key="3">
    <source>
        <dbReference type="ARBA" id="ARBA00022729"/>
    </source>
</evidence>
<protein>
    <recommendedName>
        <fullName evidence="10">SUN-like protein 1</fullName>
    </recommendedName>
</protein>